<dbReference type="SMART" id="SM00422">
    <property type="entry name" value="HTH_MERR"/>
    <property type="match status" value="1"/>
</dbReference>
<dbReference type="PROSITE" id="PS50937">
    <property type="entry name" value="HTH_MERR_2"/>
    <property type="match status" value="1"/>
</dbReference>
<organism evidence="3 4">
    <name type="scientific">Bifidobacterium phasiani</name>
    <dbReference type="NCBI Taxonomy" id="2834431"/>
    <lineage>
        <taxon>Bacteria</taxon>
        <taxon>Bacillati</taxon>
        <taxon>Actinomycetota</taxon>
        <taxon>Actinomycetes</taxon>
        <taxon>Bifidobacteriales</taxon>
        <taxon>Bifidobacteriaceae</taxon>
        <taxon>Bifidobacterium</taxon>
    </lineage>
</organism>
<reference evidence="3 4" key="1">
    <citation type="submission" date="2021-05" db="EMBL/GenBank/DDBJ databases">
        <title>Phylogenetic classification of ten novel species belonging to the genus Bifidobacterium comprising B. colchicus sp. nov., B. abeli sp. nov., B. bicoloris sp. nov., B. guerezis sp. nov., B. rosaliae sp. nov., B. santillanensis sp. nov., B. argentati sp. nov., B. amazzoni sp. nov., B. pluviali sp. nov., and B. pinnaculum sp. nov.</title>
        <authorList>
            <person name="Lugli G.A."/>
            <person name="Ruiz Garcia L."/>
            <person name="Margolles A."/>
            <person name="Ventura M."/>
        </authorList>
    </citation>
    <scope>NUCLEOTIDE SEQUENCE [LARGE SCALE GENOMIC DNA]</scope>
    <source>
        <strain evidence="3 4">6T3</strain>
    </source>
</reference>
<dbReference type="PROSITE" id="PS00552">
    <property type="entry name" value="HTH_MERR_1"/>
    <property type="match status" value="1"/>
</dbReference>
<evidence type="ECO:0000313" key="4">
    <source>
        <dbReference type="Proteomes" id="UP000812844"/>
    </source>
</evidence>
<dbReference type="PANTHER" id="PTHR30204:SF83">
    <property type="entry name" value="TRANSCRIPTIONAL REGULATOR, MERR FAMILY"/>
    <property type="match status" value="1"/>
</dbReference>
<sequence>MYYTIGEVANATGIAISTLRYYDREGMFPDMERSSGGIRVFSDKELGTLKVVECLKHAGMSIKDIKEFLGWCQEGDATLPQRRRMFHDRLAEVERQMDELRNTMNLLRYKCWYYDTAVAAGTEDAVRDLPDEDVPEDLRDYRI</sequence>
<evidence type="ECO:0000313" key="3">
    <source>
        <dbReference type="EMBL" id="MBW3082475.1"/>
    </source>
</evidence>
<name>A0ABS6W8F3_9BIFI</name>
<proteinExistence type="predicted"/>
<gene>
    <name evidence="3" type="ORF">KIH73_03620</name>
</gene>
<protein>
    <submittedName>
        <fullName evidence="3">MerR family transcriptional regulator</fullName>
    </submittedName>
</protein>
<evidence type="ECO:0000259" key="2">
    <source>
        <dbReference type="PROSITE" id="PS50937"/>
    </source>
</evidence>
<dbReference type="PANTHER" id="PTHR30204">
    <property type="entry name" value="REDOX-CYCLING DRUG-SENSING TRANSCRIPTIONAL ACTIVATOR SOXR"/>
    <property type="match status" value="1"/>
</dbReference>
<feature type="coiled-coil region" evidence="1">
    <location>
        <begin position="83"/>
        <end position="110"/>
    </location>
</feature>
<comment type="caution">
    <text evidence="3">The sequence shown here is derived from an EMBL/GenBank/DDBJ whole genome shotgun (WGS) entry which is preliminary data.</text>
</comment>
<dbReference type="InterPro" id="IPR000551">
    <property type="entry name" value="MerR-type_HTH_dom"/>
</dbReference>
<dbReference type="EMBL" id="JAHBBD010000005">
    <property type="protein sequence ID" value="MBW3082475.1"/>
    <property type="molecule type" value="Genomic_DNA"/>
</dbReference>
<accession>A0ABS6W8F3</accession>
<feature type="domain" description="HTH merR-type" evidence="2">
    <location>
        <begin position="2"/>
        <end position="71"/>
    </location>
</feature>
<dbReference type="CDD" id="cd01109">
    <property type="entry name" value="HTH_YyaN"/>
    <property type="match status" value="1"/>
</dbReference>
<keyword evidence="4" id="KW-1185">Reference proteome</keyword>
<dbReference type="InterPro" id="IPR047057">
    <property type="entry name" value="MerR_fam"/>
</dbReference>
<dbReference type="RefSeq" id="WP_219080619.1">
    <property type="nucleotide sequence ID" value="NZ_JAHBBD010000005.1"/>
</dbReference>
<dbReference type="Proteomes" id="UP000812844">
    <property type="component" value="Unassembled WGS sequence"/>
</dbReference>
<evidence type="ECO:0000256" key="1">
    <source>
        <dbReference type="SAM" id="Coils"/>
    </source>
</evidence>
<dbReference type="Pfam" id="PF13411">
    <property type="entry name" value="MerR_1"/>
    <property type="match status" value="1"/>
</dbReference>
<keyword evidence="1" id="KW-0175">Coiled coil</keyword>